<evidence type="ECO:0000313" key="2">
    <source>
        <dbReference type="EMBL" id="RNI33517.1"/>
    </source>
</evidence>
<organism evidence="2 3">
    <name type="scientific">Hanamia caeni</name>
    <dbReference type="NCBI Taxonomy" id="2294116"/>
    <lineage>
        <taxon>Bacteria</taxon>
        <taxon>Pseudomonadati</taxon>
        <taxon>Bacteroidota</taxon>
        <taxon>Chitinophagia</taxon>
        <taxon>Chitinophagales</taxon>
        <taxon>Chitinophagaceae</taxon>
        <taxon>Hanamia</taxon>
    </lineage>
</organism>
<evidence type="ECO:0000256" key="1">
    <source>
        <dbReference type="SAM" id="Phobius"/>
    </source>
</evidence>
<sequence length="204" mass="22757">MNNKHQDDIEHIRSMMERSSRFISLNGMSGVIAGIVALIAALASYYLIKNNGGAYFGNSPVNLPAPLLTKLIIICVATLVIAIFFGVYFTLQKSKRNNQKIWNALSKRLVISLFIPLIAGGIFCIALFFQGYFGLVAPVMLIFYGLALMNASKYTFNDVEYLGYCELILGLISLFLVGYGLIFWTIGFGVLHIVYGIMMQKKYH</sequence>
<dbReference type="Proteomes" id="UP000267223">
    <property type="component" value="Unassembled WGS sequence"/>
</dbReference>
<keyword evidence="1" id="KW-0812">Transmembrane</keyword>
<dbReference type="OrthoDB" id="1120881at2"/>
<dbReference type="RefSeq" id="WP_123122321.1">
    <property type="nucleotide sequence ID" value="NZ_RJJR01000019.1"/>
</dbReference>
<feature type="transmembrane region" description="Helical" evidence="1">
    <location>
        <begin position="109"/>
        <end position="129"/>
    </location>
</feature>
<dbReference type="AlphaFoldDB" id="A0A3M9N873"/>
<protein>
    <submittedName>
        <fullName evidence="2">Uncharacterized protein</fullName>
    </submittedName>
</protein>
<keyword evidence="1" id="KW-1133">Transmembrane helix</keyword>
<keyword evidence="1" id="KW-0472">Membrane</keyword>
<feature type="transmembrane region" description="Helical" evidence="1">
    <location>
        <begin position="135"/>
        <end position="156"/>
    </location>
</feature>
<feature type="transmembrane region" description="Helical" evidence="1">
    <location>
        <begin position="22"/>
        <end position="48"/>
    </location>
</feature>
<name>A0A3M9N873_9BACT</name>
<gene>
    <name evidence="2" type="ORF">EFY79_18935</name>
</gene>
<feature type="transmembrane region" description="Helical" evidence="1">
    <location>
        <begin position="168"/>
        <end position="195"/>
    </location>
</feature>
<comment type="caution">
    <text evidence="2">The sequence shown here is derived from an EMBL/GenBank/DDBJ whole genome shotgun (WGS) entry which is preliminary data.</text>
</comment>
<proteinExistence type="predicted"/>
<keyword evidence="3" id="KW-1185">Reference proteome</keyword>
<dbReference type="EMBL" id="RJJR01000019">
    <property type="protein sequence ID" value="RNI33517.1"/>
    <property type="molecule type" value="Genomic_DNA"/>
</dbReference>
<accession>A0A3M9N873</accession>
<reference evidence="2 3" key="1">
    <citation type="submission" date="2018-11" db="EMBL/GenBank/DDBJ databases">
        <title>Draft genome sequence of Ferruginibacter sp. BO-59.</title>
        <authorList>
            <person name="Im W.T."/>
        </authorList>
    </citation>
    <scope>NUCLEOTIDE SEQUENCE [LARGE SCALE GENOMIC DNA]</scope>
    <source>
        <strain evidence="2 3">BO-59</strain>
    </source>
</reference>
<feature type="transmembrane region" description="Helical" evidence="1">
    <location>
        <begin position="68"/>
        <end position="89"/>
    </location>
</feature>
<evidence type="ECO:0000313" key="3">
    <source>
        <dbReference type="Proteomes" id="UP000267223"/>
    </source>
</evidence>